<comment type="caution">
    <text evidence="5">The sequence shown here is derived from an EMBL/GenBank/DDBJ whole genome shotgun (WGS) entry which is preliminary data.</text>
</comment>
<dbReference type="InterPro" id="IPR034751">
    <property type="entry name" value="Yippee"/>
</dbReference>
<dbReference type="InterPro" id="IPR004910">
    <property type="entry name" value="Yippee/Mis18/Cereblon"/>
</dbReference>
<proteinExistence type="inferred from homology"/>
<evidence type="ECO:0000256" key="1">
    <source>
        <dbReference type="ARBA" id="ARBA00005613"/>
    </source>
</evidence>
<dbReference type="GO" id="GO:0046872">
    <property type="term" value="F:metal ion binding"/>
    <property type="evidence" value="ECO:0007669"/>
    <property type="project" value="UniProtKB-KW"/>
</dbReference>
<keyword evidence="2" id="KW-0479">Metal-binding</keyword>
<keyword evidence="6" id="KW-1185">Reference proteome</keyword>
<evidence type="ECO:0000313" key="5">
    <source>
        <dbReference type="EMBL" id="KAK0537874.1"/>
    </source>
</evidence>
<dbReference type="PROSITE" id="PS51792">
    <property type="entry name" value="YIPPEE"/>
    <property type="match status" value="1"/>
</dbReference>
<dbReference type="InterPro" id="IPR039058">
    <property type="entry name" value="Yippee_fam"/>
</dbReference>
<evidence type="ECO:0000313" key="6">
    <source>
        <dbReference type="Proteomes" id="UP001176521"/>
    </source>
</evidence>
<dbReference type="EMBL" id="JAPDMQ010000053">
    <property type="protein sequence ID" value="KAK0537874.1"/>
    <property type="molecule type" value="Genomic_DNA"/>
</dbReference>
<accession>A0AAN6JLX9</accession>
<evidence type="ECO:0000259" key="4">
    <source>
        <dbReference type="PROSITE" id="PS51792"/>
    </source>
</evidence>
<reference evidence="5" key="1">
    <citation type="journal article" date="2023" name="PhytoFront">
        <title>Draft Genome Resources of Seven Strains of Tilletia horrida, Causal Agent of Kernel Smut of Rice.</title>
        <authorList>
            <person name="Khanal S."/>
            <person name="Antony Babu S."/>
            <person name="Zhou X.G."/>
        </authorList>
    </citation>
    <scope>NUCLEOTIDE SEQUENCE</scope>
    <source>
        <strain evidence="5">TX3</strain>
    </source>
</reference>
<organism evidence="5 6">
    <name type="scientific">Tilletia horrida</name>
    <dbReference type="NCBI Taxonomy" id="155126"/>
    <lineage>
        <taxon>Eukaryota</taxon>
        <taxon>Fungi</taxon>
        <taxon>Dikarya</taxon>
        <taxon>Basidiomycota</taxon>
        <taxon>Ustilaginomycotina</taxon>
        <taxon>Exobasidiomycetes</taxon>
        <taxon>Tilletiales</taxon>
        <taxon>Tilletiaceae</taxon>
        <taxon>Tilletia</taxon>
    </lineage>
</organism>
<feature type="domain" description="Yippee" evidence="4">
    <location>
        <begin position="33"/>
        <end position="130"/>
    </location>
</feature>
<dbReference type="Pfam" id="PF03226">
    <property type="entry name" value="Yippee-Mis18"/>
    <property type="match status" value="1"/>
</dbReference>
<dbReference type="AlphaFoldDB" id="A0AAN6JLX9"/>
<dbReference type="PANTHER" id="PTHR13848">
    <property type="entry name" value="PROTEIN YIPPEE-LIKE CG15309-RELATED"/>
    <property type="match status" value="1"/>
</dbReference>
<evidence type="ECO:0000256" key="3">
    <source>
        <dbReference type="ARBA" id="ARBA00022833"/>
    </source>
</evidence>
<name>A0AAN6JLX9_9BASI</name>
<sequence>MASAPADNSNGDSNSAGLASDSTQLRYLPDSVPMYVCAKCGAHLALQDELISKAFSGRDGKAYLFFSVLNARLGAKEDRQLLTGVHTVADLHCEGCGVNIGWTYLKAWESSQRYKEATTTTTTNNDSSTLALCTAAAAAPAMPKKLPAPLQDLLERKSVPLCLPPGSPCYDPTLSTHIDRFAAASDALRASLHLLNDDVAKAHAIAQAHEDEMTCNLVHCILHRREQVE</sequence>
<keyword evidence="3" id="KW-0862">Zinc</keyword>
<gene>
    <name evidence="5" type="ORF">OC842_001474</name>
</gene>
<protein>
    <recommendedName>
        <fullName evidence="4">Yippee domain-containing protein</fullName>
    </recommendedName>
</protein>
<dbReference type="Proteomes" id="UP001176521">
    <property type="component" value="Unassembled WGS sequence"/>
</dbReference>
<comment type="similarity">
    <text evidence="1">Belongs to the yippee family.</text>
</comment>
<evidence type="ECO:0000256" key="2">
    <source>
        <dbReference type="ARBA" id="ARBA00022723"/>
    </source>
</evidence>